<sequence length="129" mass="14512">MPILVYLLQMQQGNLLAPSCKTLLIPVFCLHCNTDVQTQDSISEMLQFIAFVTPFYTFSFSSLGLCRTSEAFSPDDTYLLLLTTYSDAFHHLKDCSIYLDQYVSSEFSSPINTPQQQKSAIVCACSIEQ</sequence>
<keyword evidence="2" id="KW-1185">Reference proteome</keyword>
<name>A0A2Z6N3L8_TRISU</name>
<organism evidence="1 2">
    <name type="scientific">Trifolium subterraneum</name>
    <name type="common">Subterranean clover</name>
    <dbReference type="NCBI Taxonomy" id="3900"/>
    <lineage>
        <taxon>Eukaryota</taxon>
        <taxon>Viridiplantae</taxon>
        <taxon>Streptophyta</taxon>
        <taxon>Embryophyta</taxon>
        <taxon>Tracheophyta</taxon>
        <taxon>Spermatophyta</taxon>
        <taxon>Magnoliopsida</taxon>
        <taxon>eudicotyledons</taxon>
        <taxon>Gunneridae</taxon>
        <taxon>Pentapetalae</taxon>
        <taxon>rosids</taxon>
        <taxon>fabids</taxon>
        <taxon>Fabales</taxon>
        <taxon>Fabaceae</taxon>
        <taxon>Papilionoideae</taxon>
        <taxon>50 kb inversion clade</taxon>
        <taxon>NPAAA clade</taxon>
        <taxon>Hologalegina</taxon>
        <taxon>IRL clade</taxon>
        <taxon>Trifolieae</taxon>
        <taxon>Trifolium</taxon>
    </lineage>
</organism>
<evidence type="ECO:0000313" key="1">
    <source>
        <dbReference type="EMBL" id="GAU30635.1"/>
    </source>
</evidence>
<dbReference type="AlphaFoldDB" id="A0A2Z6N3L8"/>
<dbReference type="OrthoDB" id="272411at2759"/>
<evidence type="ECO:0000313" key="2">
    <source>
        <dbReference type="Proteomes" id="UP000242715"/>
    </source>
</evidence>
<accession>A0A2Z6N3L8</accession>
<protein>
    <submittedName>
        <fullName evidence="1">Uncharacterized protein</fullName>
    </submittedName>
</protein>
<proteinExistence type="predicted"/>
<reference evidence="2" key="1">
    <citation type="journal article" date="2017" name="Front. Plant Sci.">
        <title>Climate Clever Clovers: New Paradigm to Reduce the Environmental Footprint of Ruminants by Breeding Low Methanogenic Forages Utilizing Haplotype Variation.</title>
        <authorList>
            <person name="Kaur P."/>
            <person name="Appels R."/>
            <person name="Bayer P.E."/>
            <person name="Keeble-Gagnere G."/>
            <person name="Wang J."/>
            <person name="Hirakawa H."/>
            <person name="Shirasawa K."/>
            <person name="Vercoe P."/>
            <person name="Stefanova K."/>
            <person name="Durmic Z."/>
            <person name="Nichols P."/>
            <person name="Revell C."/>
            <person name="Isobe S.N."/>
            <person name="Edwards D."/>
            <person name="Erskine W."/>
        </authorList>
    </citation>
    <scope>NUCLEOTIDE SEQUENCE [LARGE SCALE GENOMIC DNA]</scope>
    <source>
        <strain evidence="2">cv. Daliak</strain>
    </source>
</reference>
<dbReference type="EMBL" id="DF973430">
    <property type="protein sequence ID" value="GAU30635.1"/>
    <property type="molecule type" value="Genomic_DNA"/>
</dbReference>
<gene>
    <name evidence="1" type="ORF">TSUD_62550</name>
</gene>
<dbReference type="Proteomes" id="UP000242715">
    <property type="component" value="Unassembled WGS sequence"/>
</dbReference>